<dbReference type="SUPFAM" id="SSF56300">
    <property type="entry name" value="Metallo-dependent phosphatases"/>
    <property type="match status" value="1"/>
</dbReference>
<dbReference type="Pfam" id="PF09587">
    <property type="entry name" value="PGA_cap"/>
    <property type="match status" value="1"/>
</dbReference>
<dbReference type="Gene3D" id="3.60.21.10">
    <property type="match status" value="1"/>
</dbReference>
<gene>
    <name evidence="3" type="ORF">EUA98_04860</name>
</gene>
<evidence type="ECO:0000256" key="1">
    <source>
        <dbReference type="ARBA" id="ARBA00005662"/>
    </source>
</evidence>
<dbReference type="InterPro" id="IPR052169">
    <property type="entry name" value="CW_Biosynth-Accessory"/>
</dbReference>
<dbReference type="PANTHER" id="PTHR33393:SF11">
    <property type="entry name" value="POLYGLUTAMINE SYNTHESIS ACCESSORY PROTEIN RV0574C-RELATED"/>
    <property type="match status" value="1"/>
</dbReference>
<evidence type="ECO:0000259" key="2">
    <source>
        <dbReference type="SMART" id="SM00854"/>
    </source>
</evidence>
<dbReference type="InterPro" id="IPR019079">
    <property type="entry name" value="Capsule_synth_CapA"/>
</dbReference>
<reference evidence="3 4" key="1">
    <citation type="submission" date="2019-01" db="EMBL/GenBank/DDBJ databases">
        <title>Novel species of Cellulomonas.</title>
        <authorList>
            <person name="Liu Q."/>
            <person name="Xin Y.-H."/>
        </authorList>
    </citation>
    <scope>NUCLEOTIDE SEQUENCE [LARGE SCALE GENOMIC DNA]</scope>
    <source>
        <strain evidence="3 4">HLT2-17</strain>
    </source>
</reference>
<feature type="domain" description="Capsule synthesis protein CapA" evidence="2">
    <location>
        <begin position="10"/>
        <end position="250"/>
    </location>
</feature>
<dbReference type="InterPro" id="IPR029052">
    <property type="entry name" value="Metallo-depent_PP-like"/>
</dbReference>
<dbReference type="AlphaFoldDB" id="A0A4Q5N1P8"/>
<dbReference type="PANTHER" id="PTHR33393">
    <property type="entry name" value="POLYGLUTAMINE SYNTHESIS ACCESSORY PROTEIN RV0574C-RELATED"/>
    <property type="match status" value="1"/>
</dbReference>
<comment type="caution">
    <text evidence="3">The sequence shown here is derived from an EMBL/GenBank/DDBJ whole genome shotgun (WGS) entry which is preliminary data.</text>
</comment>
<sequence length="328" mass="34685">MPQTTRPTTTLALAGDTMLGRGVAEHLASDPVRTLFGEELLELVSSADGMLLNLECCLSERGEPWPDRVFHFRGPSSAVDALTLLGVRCVTLANNHALDFGPQALLDTLSTLRAAGIAVAGAGEDQAAARTPARLRVGPLTVTVVSVTDHPAEYAATPDRPGVAHVDLHDAVPAWLTAQVTELAAAGAGPVLVSPHWGPNLTREPPAYVRRAAATLVAAGATLIAGHSAHVFHGVGGRVLFDLGDFLDDYAVHPGLRNDLGLLWLLTFDDAGLPRSAEAVPLRLTFSRTTLAHGEDAGWISQRLRAACRALGTDVTDRDGRLRVELER</sequence>
<dbReference type="OrthoDB" id="9810718at2"/>
<protein>
    <submittedName>
        <fullName evidence="3">CapA family protein</fullName>
    </submittedName>
</protein>
<organism evidence="3 4">
    <name type="scientific">Pengzhenrongella frigida</name>
    <dbReference type="NCBI Taxonomy" id="1259133"/>
    <lineage>
        <taxon>Bacteria</taxon>
        <taxon>Bacillati</taxon>
        <taxon>Actinomycetota</taxon>
        <taxon>Actinomycetes</taxon>
        <taxon>Micrococcales</taxon>
        <taxon>Pengzhenrongella</taxon>
    </lineage>
</organism>
<dbReference type="SMART" id="SM00854">
    <property type="entry name" value="PGA_cap"/>
    <property type="match status" value="1"/>
</dbReference>
<proteinExistence type="inferred from homology"/>
<keyword evidence="4" id="KW-1185">Reference proteome</keyword>
<dbReference type="Proteomes" id="UP000293764">
    <property type="component" value="Unassembled WGS sequence"/>
</dbReference>
<evidence type="ECO:0000313" key="4">
    <source>
        <dbReference type="Proteomes" id="UP000293764"/>
    </source>
</evidence>
<dbReference type="CDD" id="cd07381">
    <property type="entry name" value="MPP_CapA"/>
    <property type="match status" value="1"/>
</dbReference>
<comment type="similarity">
    <text evidence="1">Belongs to the CapA family.</text>
</comment>
<evidence type="ECO:0000313" key="3">
    <source>
        <dbReference type="EMBL" id="RYV52102.1"/>
    </source>
</evidence>
<dbReference type="EMBL" id="SDWW01000008">
    <property type="protein sequence ID" value="RYV52102.1"/>
    <property type="molecule type" value="Genomic_DNA"/>
</dbReference>
<name>A0A4Q5N1P8_9MICO</name>
<accession>A0A4Q5N1P8</accession>
<dbReference type="RefSeq" id="WP_130101550.1">
    <property type="nucleotide sequence ID" value="NZ_SDWW01000008.1"/>
</dbReference>